<evidence type="ECO:0000256" key="4">
    <source>
        <dbReference type="ARBA" id="ARBA00023306"/>
    </source>
</evidence>
<gene>
    <name evidence="7" type="ORF">HRI_003982000</name>
</gene>
<dbReference type="InterPro" id="IPR036915">
    <property type="entry name" value="Cyclin-like_sf"/>
</dbReference>
<organism evidence="7 8">
    <name type="scientific">Hibiscus trionum</name>
    <name type="common">Flower of an hour</name>
    <dbReference type="NCBI Taxonomy" id="183268"/>
    <lineage>
        <taxon>Eukaryota</taxon>
        <taxon>Viridiplantae</taxon>
        <taxon>Streptophyta</taxon>
        <taxon>Embryophyta</taxon>
        <taxon>Tracheophyta</taxon>
        <taxon>Spermatophyta</taxon>
        <taxon>Magnoliopsida</taxon>
        <taxon>eudicotyledons</taxon>
        <taxon>Gunneridae</taxon>
        <taxon>Pentapetalae</taxon>
        <taxon>rosids</taxon>
        <taxon>malvids</taxon>
        <taxon>Malvales</taxon>
        <taxon>Malvaceae</taxon>
        <taxon>Malvoideae</taxon>
        <taxon>Hibiscus</taxon>
    </lineage>
</organism>
<dbReference type="OrthoDB" id="62at2759"/>
<dbReference type="AlphaFoldDB" id="A0A9W7MGB3"/>
<evidence type="ECO:0000313" key="8">
    <source>
        <dbReference type="Proteomes" id="UP001165190"/>
    </source>
</evidence>
<dbReference type="PANTHER" id="PTHR10177">
    <property type="entry name" value="CYCLINS"/>
    <property type="match status" value="1"/>
</dbReference>
<evidence type="ECO:0000256" key="1">
    <source>
        <dbReference type="ARBA" id="ARBA00009065"/>
    </source>
</evidence>
<dbReference type="SUPFAM" id="SSF47954">
    <property type="entry name" value="Cyclin-like"/>
    <property type="match status" value="1"/>
</dbReference>
<evidence type="ECO:0000256" key="3">
    <source>
        <dbReference type="ARBA" id="ARBA00023127"/>
    </source>
</evidence>
<protein>
    <submittedName>
        <fullName evidence="7">CYCLIN D71</fullName>
    </submittedName>
</protein>
<dbReference type="FunFam" id="1.10.472.10:FF:000060">
    <property type="entry name" value="D6-type cyclin"/>
    <property type="match status" value="1"/>
</dbReference>
<name>A0A9W7MGB3_HIBTR</name>
<dbReference type="Pfam" id="PF02984">
    <property type="entry name" value="Cyclin_C"/>
    <property type="match status" value="1"/>
</dbReference>
<comment type="caution">
    <text evidence="7">The sequence shown here is derived from an EMBL/GenBank/DDBJ whole genome shotgun (WGS) entry which is preliminary data.</text>
</comment>
<evidence type="ECO:0000256" key="2">
    <source>
        <dbReference type="ARBA" id="ARBA00022618"/>
    </source>
</evidence>
<sequence length="338" mass="39258">MENLLCDEVWLSSPETPKLTHETEHCTLKPDHGSADSFYTTKEDSEQAIVICLEKELSYMPEPGYLEYLQSNDLVFARFRAVQWLIKTCSRLNFCIGTVFRAVNYLDRFISMSQCRGWKNWMVELLSIACLSIASKFNETYLASFDELQLEDLEHCFQWSTIQQMELMVLQALKWRLGSTTTYSYTELITSNIICDLNYYLHKELINQVNKTLLKAILDFKLLPYPPSLVAVSALWCNLEELIPSSYDVHLTKIMKLINQDHEDDIMACRRIMKEWLVRPFCNLKISEQNSHYCPSSPVTVLLVERIDIDDCRVDLSLFGMPLPGSNGESSRNKRKRE</sequence>
<dbReference type="Gene3D" id="1.10.472.10">
    <property type="entry name" value="Cyclin-like"/>
    <property type="match status" value="2"/>
</dbReference>
<dbReference type="SMART" id="SM00385">
    <property type="entry name" value="CYCLIN"/>
    <property type="match status" value="1"/>
</dbReference>
<evidence type="ECO:0000256" key="5">
    <source>
        <dbReference type="RuleBase" id="RU000383"/>
    </source>
</evidence>
<keyword evidence="4" id="KW-0131">Cell cycle</keyword>
<dbReference type="GO" id="GO:0051301">
    <property type="term" value="P:cell division"/>
    <property type="evidence" value="ECO:0007669"/>
    <property type="project" value="UniProtKB-KW"/>
</dbReference>
<accession>A0A9W7MGB3</accession>
<comment type="similarity">
    <text evidence="1">Belongs to the cyclin family. Cyclin D subfamily.</text>
</comment>
<evidence type="ECO:0000313" key="7">
    <source>
        <dbReference type="EMBL" id="GMJ03128.1"/>
    </source>
</evidence>
<reference evidence="7" key="1">
    <citation type="submission" date="2023-05" db="EMBL/GenBank/DDBJ databases">
        <title>Genome and transcriptome analyses reveal genes involved in the formation of fine ridges on petal epidermal cells in Hibiscus trionum.</title>
        <authorList>
            <person name="Koshimizu S."/>
            <person name="Masuda S."/>
            <person name="Ishii T."/>
            <person name="Shirasu K."/>
            <person name="Hoshino A."/>
            <person name="Arita M."/>
        </authorList>
    </citation>
    <scope>NUCLEOTIDE SEQUENCE</scope>
    <source>
        <strain evidence="7">Hamamatsu line</strain>
    </source>
</reference>
<dbReference type="InterPro" id="IPR013763">
    <property type="entry name" value="Cyclin-like_dom"/>
</dbReference>
<keyword evidence="3 5" id="KW-0195">Cyclin</keyword>
<keyword evidence="2" id="KW-0132">Cell division</keyword>
<dbReference type="Proteomes" id="UP001165190">
    <property type="component" value="Unassembled WGS sequence"/>
</dbReference>
<keyword evidence="8" id="KW-1185">Reference proteome</keyword>
<dbReference type="InterPro" id="IPR048258">
    <property type="entry name" value="Cyclins_cyclin-box"/>
</dbReference>
<dbReference type="InterPro" id="IPR006671">
    <property type="entry name" value="Cyclin_N"/>
</dbReference>
<proteinExistence type="inferred from homology"/>
<evidence type="ECO:0000259" key="6">
    <source>
        <dbReference type="SMART" id="SM00385"/>
    </source>
</evidence>
<dbReference type="Pfam" id="PF00134">
    <property type="entry name" value="Cyclin_N"/>
    <property type="match status" value="1"/>
</dbReference>
<dbReference type="EMBL" id="BSYR01000037">
    <property type="protein sequence ID" value="GMJ03128.1"/>
    <property type="molecule type" value="Genomic_DNA"/>
</dbReference>
<dbReference type="InterPro" id="IPR039361">
    <property type="entry name" value="Cyclin"/>
</dbReference>
<dbReference type="InterPro" id="IPR004367">
    <property type="entry name" value="Cyclin_C-dom"/>
</dbReference>
<feature type="domain" description="Cyclin-like" evidence="6">
    <location>
        <begin position="83"/>
        <end position="171"/>
    </location>
</feature>
<dbReference type="PROSITE" id="PS00292">
    <property type="entry name" value="CYCLINS"/>
    <property type="match status" value="1"/>
</dbReference>